<evidence type="ECO:0000313" key="2">
    <source>
        <dbReference type="Proteomes" id="UP001292079"/>
    </source>
</evidence>
<proteinExistence type="predicted"/>
<dbReference type="EMBL" id="JALJAT010000003">
    <property type="protein sequence ID" value="KAK4471146.1"/>
    <property type="molecule type" value="Genomic_DNA"/>
</dbReference>
<organism evidence="1 2">
    <name type="scientific">Schistosoma mekongi</name>
    <name type="common">Parasitic worm</name>
    <dbReference type="NCBI Taxonomy" id="38744"/>
    <lineage>
        <taxon>Eukaryota</taxon>
        <taxon>Metazoa</taxon>
        <taxon>Spiralia</taxon>
        <taxon>Lophotrochozoa</taxon>
        <taxon>Platyhelminthes</taxon>
        <taxon>Trematoda</taxon>
        <taxon>Digenea</taxon>
        <taxon>Strigeidida</taxon>
        <taxon>Schistosomatoidea</taxon>
        <taxon>Schistosomatidae</taxon>
        <taxon>Schistosoma</taxon>
    </lineage>
</organism>
<keyword evidence="2" id="KW-1185">Reference proteome</keyword>
<reference evidence="1" key="1">
    <citation type="submission" date="2022-04" db="EMBL/GenBank/DDBJ databases">
        <authorList>
            <person name="Xu L."/>
            <person name="Lv Z."/>
        </authorList>
    </citation>
    <scope>NUCLEOTIDE SEQUENCE</scope>
    <source>
        <strain evidence="1">LV_2022a</strain>
    </source>
</reference>
<name>A0AAE2D4L7_SCHME</name>
<gene>
    <name evidence="1" type="ORF">MN116_004636</name>
</gene>
<sequence>MFLFTSFAEMIKTSPSQQYDKLGLLSNSYSFQWETNSFHSMFNKTNIDTTNVAYNFNLHEKIKYKSFLLILYNTTKYKIEKTFNILQCHHHHHHHPRHHHGDHQMIHKTNYAFNKGVDTISIPIHVNKTDKEQCKISNETSIKYTKFHNASNDYTLQSSNSSSSSSGRIIHRKHVKYRKWKEKIKSKYKTCAQLNTNNYKTISCYENMYSFDESCQPVHFNYANYVHKQFLFSQTINDGQWETFLFLINTGININTIQRMSRLCNEENRRRKHETNTIDIYPSVIDLFLNNIPLYTSTSKCNLLNSQNNTETIHIYSRILSCLLDNGANVYNLDNYDTLTLNGGFNMA</sequence>
<protein>
    <submittedName>
        <fullName evidence="1">Uncharacterized protein</fullName>
    </submittedName>
</protein>
<evidence type="ECO:0000313" key="1">
    <source>
        <dbReference type="EMBL" id="KAK4471146.1"/>
    </source>
</evidence>
<accession>A0AAE2D4L7</accession>
<reference evidence="1" key="2">
    <citation type="journal article" date="2023" name="Infect Dis Poverty">
        <title>Chromosome-scale genome of the human blood fluke Schistosoma mekongi and its implications for public health.</title>
        <authorList>
            <person name="Zhou M."/>
            <person name="Xu L."/>
            <person name="Xu D."/>
            <person name="Chen W."/>
            <person name="Khan J."/>
            <person name="Hu Y."/>
            <person name="Huang H."/>
            <person name="Wei H."/>
            <person name="Zhang Y."/>
            <person name="Chusongsang P."/>
            <person name="Tanasarnprasert K."/>
            <person name="Hu X."/>
            <person name="Limpanont Y."/>
            <person name="Lv Z."/>
        </authorList>
    </citation>
    <scope>NUCLEOTIDE SEQUENCE</scope>
    <source>
        <strain evidence="1">LV_2022a</strain>
    </source>
</reference>
<dbReference type="AlphaFoldDB" id="A0AAE2D4L7"/>
<comment type="caution">
    <text evidence="1">The sequence shown here is derived from an EMBL/GenBank/DDBJ whole genome shotgun (WGS) entry which is preliminary data.</text>
</comment>
<dbReference type="Proteomes" id="UP001292079">
    <property type="component" value="Unassembled WGS sequence"/>
</dbReference>